<reference evidence="2 3" key="1">
    <citation type="submission" date="2014-08" db="EMBL/GenBank/DDBJ databases">
        <title>Genome sequences of NCPPB Pectobacterium isolates.</title>
        <authorList>
            <person name="Glover R.H."/>
            <person name="Sapp M."/>
            <person name="Elphinstone J."/>
        </authorList>
    </citation>
    <scope>NUCLEOTIDE SEQUENCE [LARGE SCALE GENOMIC DNA]</scope>
    <source>
        <strain evidence="2 3">NCPPB3841</strain>
    </source>
</reference>
<dbReference type="CDD" id="cd00085">
    <property type="entry name" value="HNHc"/>
    <property type="match status" value="1"/>
</dbReference>
<evidence type="ECO:0000259" key="1">
    <source>
        <dbReference type="Pfam" id="PF12102"/>
    </source>
</evidence>
<accession>A0ABR4VIL8</accession>
<organism evidence="2 3">
    <name type="scientific">Pectobacterium odoriferum</name>
    <dbReference type="NCBI Taxonomy" id="78398"/>
    <lineage>
        <taxon>Bacteria</taxon>
        <taxon>Pseudomonadati</taxon>
        <taxon>Pseudomonadota</taxon>
        <taxon>Gammaproteobacteria</taxon>
        <taxon>Enterobacterales</taxon>
        <taxon>Pectobacteriaceae</taxon>
        <taxon>Pectobacterium</taxon>
    </lineage>
</organism>
<keyword evidence="3" id="KW-1185">Reference proteome</keyword>
<gene>
    <name evidence="2" type="ORF">KU75_24260</name>
</gene>
<dbReference type="RefSeq" id="WP_044209427.1">
    <property type="nucleotide sequence ID" value="NZ_JQOF01000052.1"/>
</dbReference>
<dbReference type="InterPro" id="IPR003615">
    <property type="entry name" value="HNH_nuc"/>
</dbReference>
<sequence length="359" mass="41043">MQFLKDVFEDYKELTKHNNGIIDKNHFLQNHKSANSIFNAIPEELKKLLSNKKDGFEIKASIGQTKITDIPWICIMNKNITKSPQSGYYIALLFSYDMQECYLSLNQGATEAAKICRGEKKSLPFLSMISENVSSYLTYDKNAICGEIDLKARDFPGTGYEKAAIQSFRYKKGALPSVQEFRANLDVLLLSYDNLFRLFSKSLYTSSEELFDLFAQGLASLGEDSNDEENSENKKAKDKITGSLNLYPRDIKVASSAIKKAKFLCEYDYSHKHFKSKISNNNYVEAHHFIPLSLQGKFEYSLDIVENVISLCPICHKILHHGTIDNKRPIIEKIFNERVNLLKNRGIEITLAELMKFYS</sequence>
<dbReference type="Proteomes" id="UP000029447">
    <property type="component" value="Unassembled WGS sequence"/>
</dbReference>
<feature type="domain" description="Type IV methyl-directed restriction enzyme EcoKMcrB subunit DNA-binding" evidence="1">
    <location>
        <begin position="24"/>
        <end position="195"/>
    </location>
</feature>
<dbReference type="EMBL" id="JQOF01000052">
    <property type="protein sequence ID" value="KGA39158.1"/>
    <property type="molecule type" value="Genomic_DNA"/>
</dbReference>
<dbReference type="Pfam" id="PF12102">
    <property type="entry name" value="MrcB_N"/>
    <property type="match status" value="1"/>
</dbReference>
<protein>
    <recommendedName>
        <fullName evidence="1">Type IV methyl-directed restriction enzyme EcoKMcrB subunit DNA-binding domain-containing protein</fullName>
    </recommendedName>
</protein>
<comment type="caution">
    <text evidence="2">The sequence shown here is derived from an EMBL/GenBank/DDBJ whole genome shotgun (WGS) entry which is preliminary data.</text>
</comment>
<evidence type="ECO:0000313" key="2">
    <source>
        <dbReference type="EMBL" id="KGA39158.1"/>
    </source>
</evidence>
<proteinExistence type="predicted"/>
<dbReference type="InterPro" id="IPR021961">
    <property type="entry name" value="McrB_DNA-bd"/>
</dbReference>
<evidence type="ECO:0000313" key="3">
    <source>
        <dbReference type="Proteomes" id="UP000029447"/>
    </source>
</evidence>
<dbReference type="Gene3D" id="3.30.920.90">
    <property type="match status" value="1"/>
</dbReference>
<name>A0ABR4VIL8_9GAMM</name>